<evidence type="ECO:0000256" key="4">
    <source>
        <dbReference type="ARBA" id="ARBA00023180"/>
    </source>
</evidence>
<dbReference type="InterPro" id="IPR049625">
    <property type="entry name" value="Glyco_transf_61_cat"/>
</dbReference>
<keyword evidence="3" id="KW-0808">Transferase</keyword>
<evidence type="ECO:0000256" key="3">
    <source>
        <dbReference type="ARBA" id="ARBA00022679"/>
    </source>
</evidence>
<dbReference type="Pfam" id="PF04577">
    <property type="entry name" value="Glyco_transf_61"/>
    <property type="match status" value="1"/>
</dbReference>
<evidence type="ECO:0000256" key="2">
    <source>
        <dbReference type="ARBA" id="ARBA00022676"/>
    </source>
</evidence>
<dbReference type="PANTHER" id="PTHR20961:SF139">
    <property type="entry name" value="PROTEIN O-LINKED-MANNOSE BETA-1,4-N-ACETYLGLUCOSAMINYLTRANSFERASE 2-LIKE"/>
    <property type="match status" value="1"/>
</dbReference>
<evidence type="ECO:0000313" key="6">
    <source>
        <dbReference type="EMBL" id="KAJ8773119.1"/>
    </source>
</evidence>
<dbReference type="GO" id="GO:0000139">
    <property type="term" value="C:Golgi membrane"/>
    <property type="evidence" value="ECO:0007669"/>
    <property type="project" value="UniProtKB-SubCell"/>
</dbReference>
<protein>
    <recommendedName>
        <fullName evidence="5">Glycosyltransferase 61 catalytic domain-containing protein</fullName>
    </recommendedName>
</protein>
<dbReference type="Proteomes" id="UP001159364">
    <property type="component" value="Linkage Group LG02"/>
</dbReference>
<sequence>MKLVKSWSIAREKFPHCSIKHSVAAILFSLGGFSGNHFHDFTDLLIPLYLTSTQFKGEVQFLVTDNRPWWIIKFKRILEKMSRYEIIDMDREEKIHCYSHVIVGLKSHKELSIDPSKSPAGLSMTDFRHLLRKTYSLKRHTVAGLKQKKDKRRRLMIISRRSSRALTNERRISKMAKSIGYEVVVAEASLATDLSRFAQLVNSCDVLMGVHGAGLTNMVFLPDNAIVIQILPLGEIDGLARDDFKEPAKDMNLRYLEYKIKRKESSLAKLYSPDNAILTDPLSVHRGGWDAVKSTYMEKQNVKLDLHRFKFTLIEAFELLCTT</sequence>
<evidence type="ECO:0000256" key="1">
    <source>
        <dbReference type="ARBA" id="ARBA00004323"/>
    </source>
</evidence>
<name>A0AAV8U4H1_9ROSI</name>
<evidence type="ECO:0000313" key="7">
    <source>
        <dbReference type="Proteomes" id="UP001159364"/>
    </source>
</evidence>
<dbReference type="AlphaFoldDB" id="A0AAV8U4H1"/>
<keyword evidence="4" id="KW-0325">Glycoprotein</keyword>
<keyword evidence="7" id="KW-1185">Reference proteome</keyword>
<gene>
    <name evidence="6" type="ORF">K2173_028296</name>
</gene>
<keyword evidence="2" id="KW-0328">Glycosyltransferase</keyword>
<organism evidence="6 7">
    <name type="scientific">Erythroxylum novogranatense</name>
    <dbReference type="NCBI Taxonomy" id="1862640"/>
    <lineage>
        <taxon>Eukaryota</taxon>
        <taxon>Viridiplantae</taxon>
        <taxon>Streptophyta</taxon>
        <taxon>Embryophyta</taxon>
        <taxon>Tracheophyta</taxon>
        <taxon>Spermatophyta</taxon>
        <taxon>Magnoliopsida</taxon>
        <taxon>eudicotyledons</taxon>
        <taxon>Gunneridae</taxon>
        <taxon>Pentapetalae</taxon>
        <taxon>rosids</taxon>
        <taxon>fabids</taxon>
        <taxon>Malpighiales</taxon>
        <taxon>Erythroxylaceae</taxon>
        <taxon>Erythroxylum</taxon>
    </lineage>
</organism>
<evidence type="ECO:0000259" key="5">
    <source>
        <dbReference type="Pfam" id="PF04577"/>
    </source>
</evidence>
<accession>A0AAV8U4H1</accession>
<comment type="subcellular location">
    <subcellularLocation>
        <location evidence="1">Golgi apparatus membrane</location>
        <topology evidence="1">Single-pass type II membrane protein</topology>
    </subcellularLocation>
</comment>
<dbReference type="EMBL" id="JAIWQS010000002">
    <property type="protein sequence ID" value="KAJ8773119.1"/>
    <property type="molecule type" value="Genomic_DNA"/>
</dbReference>
<dbReference type="InterPro" id="IPR007657">
    <property type="entry name" value="Glycosyltransferase_61"/>
</dbReference>
<reference evidence="6 7" key="1">
    <citation type="submission" date="2021-09" db="EMBL/GenBank/DDBJ databases">
        <title>Genomic insights and catalytic innovation underlie evolution of tropane alkaloids biosynthesis.</title>
        <authorList>
            <person name="Wang Y.-J."/>
            <person name="Tian T."/>
            <person name="Huang J.-P."/>
            <person name="Huang S.-X."/>
        </authorList>
    </citation>
    <scope>NUCLEOTIDE SEQUENCE [LARGE SCALE GENOMIC DNA]</scope>
    <source>
        <strain evidence="6">KIB-2018</strain>
        <tissue evidence="6">Leaf</tissue>
    </source>
</reference>
<dbReference type="GO" id="GO:0016763">
    <property type="term" value="F:pentosyltransferase activity"/>
    <property type="evidence" value="ECO:0007669"/>
    <property type="project" value="UniProtKB-ARBA"/>
</dbReference>
<proteinExistence type="predicted"/>
<dbReference type="PANTHER" id="PTHR20961">
    <property type="entry name" value="GLYCOSYLTRANSFERASE"/>
    <property type="match status" value="1"/>
</dbReference>
<feature type="domain" description="Glycosyltransferase 61 catalytic" evidence="5">
    <location>
        <begin position="133"/>
        <end position="228"/>
    </location>
</feature>
<comment type="caution">
    <text evidence="6">The sequence shown here is derived from an EMBL/GenBank/DDBJ whole genome shotgun (WGS) entry which is preliminary data.</text>
</comment>